<keyword evidence="3 7" id="KW-0694">RNA-binding</keyword>
<dbReference type="AlphaFoldDB" id="A0A3N2QC76"/>
<dbReference type="OrthoDB" id="9810939at2"/>
<organism evidence="8 9">
    <name type="scientific">Candidatus Cardinium hertigii</name>
    <dbReference type="NCBI Taxonomy" id="247481"/>
    <lineage>
        <taxon>Bacteria</taxon>
        <taxon>Pseudomonadati</taxon>
        <taxon>Bacteroidota</taxon>
        <taxon>Cytophagia</taxon>
        <taxon>Cytophagales</taxon>
        <taxon>Amoebophilaceae</taxon>
        <taxon>Candidatus Cardinium</taxon>
    </lineage>
</organism>
<evidence type="ECO:0000256" key="6">
    <source>
        <dbReference type="ARBA" id="ARBA00035197"/>
    </source>
</evidence>
<accession>A0A3N2QC76</accession>
<dbReference type="EMBL" id="RARA01000024">
    <property type="protein sequence ID" value="ROT47371.1"/>
    <property type="molecule type" value="Genomic_DNA"/>
</dbReference>
<comment type="similarity">
    <text evidence="1 7">Belongs to the universal ribosomal protein uL18 family.</text>
</comment>
<sequence>MQIKNEKVARRLKVRKRIRSRLHGTLAKPRFALFKSNTCMYVQLINDEKGETLVASSLRELKIHKNNISGALELGKAVAERAIAQGITTVVFDRSGYVYHGKVKALAEGAREKGLKF</sequence>
<dbReference type="RefSeq" id="WP_123662925.1">
    <property type="nucleotide sequence ID" value="NZ_RARA01000024.1"/>
</dbReference>
<evidence type="ECO:0000256" key="7">
    <source>
        <dbReference type="HAMAP-Rule" id="MF_01337"/>
    </source>
</evidence>
<evidence type="ECO:0000256" key="1">
    <source>
        <dbReference type="ARBA" id="ARBA00007116"/>
    </source>
</evidence>
<dbReference type="HAMAP" id="MF_01337_B">
    <property type="entry name" value="Ribosomal_uL18_B"/>
    <property type="match status" value="1"/>
</dbReference>
<comment type="subunit">
    <text evidence="7">Part of the 50S ribosomal subunit; part of the 5S rRNA/L5/L18/L25 subcomplex. Contacts the 5S and 23S rRNAs.</text>
</comment>
<comment type="function">
    <text evidence="7">This is one of the proteins that bind and probably mediate the attachment of the 5S RNA into the large ribosomal subunit, where it forms part of the central protuberance.</text>
</comment>
<proteinExistence type="inferred from homology"/>
<dbReference type="InterPro" id="IPR004389">
    <property type="entry name" value="Ribosomal_uL18_bac-type"/>
</dbReference>
<reference evidence="8 9" key="1">
    <citation type="submission" date="2018-09" db="EMBL/GenBank/DDBJ databases">
        <title>Comparative Genomics of Wolbachia-Cardinium Dual Endosymbiosis in a Plant-Parasitic Nematode.</title>
        <authorList>
            <person name="Brown A.M.V."/>
            <person name="Wasala S.K."/>
            <person name="Howe D.K."/>
            <person name="Peetz A.B."/>
            <person name="Zasada I.A."/>
            <person name="Denver D.R."/>
        </authorList>
    </citation>
    <scope>NUCLEOTIDE SEQUENCE [LARGE SCALE GENOMIC DNA]</scope>
    <source>
        <strain evidence="8 9">Pp_1</strain>
    </source>
</reference>
<dbReference type="InterPro" id="IPR005484">
    <property type="entry name" value="Ribosomal_uL18_bac/plant/anim"/>
</dbReference>
<dbReference type="Gene3D" id="3.30.420.100">
    <property type="match status" value="1"/>
</dbReference>
<dbReference type="Pfam" id="PF00861">
    <property type="entry name" value="Ribosomal_L18p"/>
    <property type="match status" value="1"/>
</dbReference>
<keyword evidence="2 7" id="KW-0699">rRNA-binding</keyword>
<keyword evidence="4 7" id="KW-0689">Ribosomal protein</keyword>
<dbReference type="GO" id="GO:0006412">
    <property type="term" value="P:translation"/>
    <property type="evidence" value="ECO:0007669"/>
    <property type="project" value="UniProtKB-UniRule"/>
</dbReference>
<dbReference type="PANTHER" id="PTHR12899:SF3">
    <property type="entry name" value="LARGE RIBOSOMAL SUBUNIT PROTEIN UL18M"/>
    <property type="match status" value="1"/>
</dbReference>
<dbReference type="PANTHER" id="PTHR12899">
    <property type="entry name" value="39S RIBOSOMAL PROTEIN L18, MITOCHONDRIAL"/>
    <property type="match status" value="1"/>
</dbReference>
<keyword evidence="9" id="KW-1185">Reference proteome</keyword>
<dbReference type="SUPFAM" id="SSF53137">
    <property type="entry name" value="Translational machinery components"/>
    <property type="match status" value="1"/>
</dbReference>
<dbReference type="InterPro" id="IPR057268">
    <property type="entry name" value="Ribosomal_L18"/>
</dbReference>
<comment type="caution">
    <text evidence="8">The sequence shown here is derived from an EMBL/GenBank/DDBJ whole genome shotgun (WGS) entry which is preliminary data.</text>
</comment>
<dbReference type="GO" id="GO:0008097">
    <property type="term" value="F:5S rRNA binding"/>
    <property type="evidence" value="ECO:0007669"/>
    <property type="project" value="TreeGrafter"/>
</dbReference>
<evidence type="ECO:0000256" key="5">
    <source>
        <dbReference type="ARBA" id="ARBA00023274"/>
    </source>
</evidence>
<keyword evidence="5 7" id="KW-0687">Ribonucleoprotein</keyword>
<dbReference type="Proteomes" id="UP000270927">
    <property type="component" value="Unassembled WGS sequence"/>
</dbReference>
<name>A0A3N2QC76_9BACT</name>
<evidence type="ECO:0000313" key="9">
    <source>
        <dbReference type="Proteomes" id="UP000270927"/>
    </source>
</evidence>
<evidence type="ECO:0000256" key="4">
    <source>
        <dbReference type="ARBA" id="ARBA00022980"/>
    </source>
</evidence>
<dbReference type="GO" id="GO:0003735">
    <property type="term" value="F:structural constituent of ribosome"/>
    <property type="evidence" value="ECO:0007669"/>
    <property type="project" value="InterPro"/>
</dbReference>
<gene>
    <name evidence="7" type="primary">rplR</name>
    <name evidence="8" type="ORF">EDM02_02965</name>
</gene>
<evidence type="ECO:0000313" key="8">
    <source>
        <dbReference type="EMBL" id="ROT47371.1"/>
    </source>
</evidence>
<evidence type="ECO:0000256" key="3">
    <source>
        <dbReference type="ARBA" id="ARBA00022884"/>
    </source>
</evidence>
<dbReference type="FunFam" id="3.30.420.100:FF:000001">
    <property type="entry name" value="50S ribosomal protein L18"/>
    <property type="match status" value="1"/>
</dbReference>
<evidence type="ECO:0000256" key="2">
    <source>
        <dbReference type="ARBA" id="ARBA00022730"/>
    </source>
</evidence>
<dbReference type="CDD" id="cd00432">
    <property type="entry name" value="Ribosomal_L18_L5e"/>
    <property type="match status" value="1"/>
</dbReference>
<dbReference type="GO" id="GO:0022625">
    <property type="term" value="C:cytosolic large ribosomal subunit"/>
    <property type="evidence" value="ECO:0007669"/>
    <property type="project" value="TreeGrafter"/>
</dbReference>
<protein>
    <recommendedName>
        <fullName evidence="6 7">Large ribosomal subunit protein uL18</fullName>
    </recommendedName>
</protein>
<dbReference type="NCBIfam" id="TIGR00060">
    <property type="entry name" value="L18_bact"/>
    <property type="match status" value="1"/>
</dbReference>